<dbReference type="OrthoDB" id="4232626at2759"/>
<organism evidence="2 3">
    <name type="scientific">Penicillium olsonii</name>
    <dbReference type="NCBI Taxonomy" id="99116"/>
    <lineage>
        <taxon>Eukaryota</taxon>
        <taxon>Fungi</taxon>
        <taxon>Dikarya</taxon>
        <taxon>Ascomycota</taxon>
        <taxon>Pezizomycotina</taxon>
        <taxon>Eurotiomycetes</taxon>
        <taxon>Eurotiomycetidae</taxon>
        <taxon>Eurotiales</taxon>
        <taxon>Aspergillaceae</taxon>
        <taxon>Penicillium</taxon>
    </lineage>
</organism>
<name>A0A9W4HJK2_PENOL</name>
<accession>A0A9W4HJK2</accession>
<dbReference type="EMBL" id="CAJVOS010000016">
    <property type="protein sequence ID" value="CAG8036000.1"/>
    <property type="molecule type" value="Genomic_DNA"/>
</dbReference>
<dbReference type="AlphaFoldDB" id="A0A9W4HJK2"/>
<evidence type="ECO:0000313" key="2">
    <source>
        <dbReference type="EMBL" id="CAG8036000.1"/>
    </source>
</evidence>
<protein>
    <submittedName>
        <fullName evidence="2">Uncharacterized protein</fullName>
    </submittedName>
</protein>
<reference evidence="2" key="1">
    <citation type="submission" date="2021-07" db="EMBL/GenBank/DDBJ databases">
        <authorList>
            <person name="Branca A.L. A."/>
        </authorList>
    </citation>
    <scope>NUCLEOTIDE SEQUENCE</scope>
</reference>
<keyword evidence="3" id="KW-1185">Reference proteome</keyword>
<feature type="region of interest" description="Disordered" evidence="1">
    <location>
        <begin position="314"/>
        <end position="333"/>
    </location>
</feature>
<comment type="caution">
    <text evidence="2">The sequence shown here is derived from an EMBL/GenBank/DDBJ whole genome shotgun (WGS) entry which is preliminary data.</text>
</comment>
<sequence>MTTSVFDDDDALQPGILHSWERTPSYAPTPGYYVHGCTPSVICSSPDPEDIEHERTSHLHETQTNELGFTSGVERVGEGPSNGQPPTCIHYQIEWRVKLNNRAVAKDTEQDLAMPPSTYWGELSEKADGVLRRKIARNRRVRLDDTNLVVSVNDRSQSDLTKRFEGSDINWTVVEKQLLMWAHLYGLGKELRLQISLNYVEDGGRLLSGTDKRGTSSTTKGMLTERDTEIDAEQASGQPSVWRDVYKTMRCPGPPCRHEGQYCWQDPDGRKHYKLRSHYMKTLVKYVDQGGTIETHDDVPDSLREQLYAEENQRFERRKKSSDNPTTGSIYPPININVLPAQSRVSMPTPAGNDVTLSTPSQIDSIVIPGLLDIAVNDYIIWHQSRVSSEAFKENIQKARDVALESCLDLKQIFEDQDPEFFVKQGMKLGVARRLVNDISQWVKRHGDENDRQS</sequence>
<dbReference type="Proteomes" id="UP001153618">
    <property type="component" value="Unassembled WGS sequence"/>
</dbReference>
<gene>
    <name evidence="2" type="ORF">POLS_LOCUS2843</name>
</gene>
<evidence type="ECO:0000256" key="1">
    <source>
        <dbReference type="SAM" id="MobiDB-lite"/>
    </source>
</evidence>
<proteinExistence type="predicted"/>
<evidence type="ECO:0000313" key="3">
    <source>
        <dbReference type="Proteomes" id="UP001153618"/>
    </source>
</evidence>